<name>A0ABP2KU49_9BACE</name>
<evidence type="ECO:0000313" key="2">
    <source>
        <dbReference type="Proteomes" id="UP000010321"/>
    </source>
</evidence>
<dbReference type="Proteomes" id="UP000010321">
    <property type="component" value="Unassembled WGS sequence"/>
</dbReference>
<sequence>MGVVLFLLCGYKKEWGRVCLKVFFRRSFNKHFSNANRIQ</sequence>
<accession>A0ABP2KU49</accession>
<keyword evidence="2" id="KW-1185">Reference proteome</keyword>
<gene>
    <name evidence="1" type="ORF">HMPREF9445_00988</name>
</gene>
<organism evidence="1 2">
    <name type="scientific">Bacteroides clarus YIT 12056</name>
    <dbReference type="NCBI Taxonomy" id="762984"/>
    <lineage>
        <taxon>Bacteria</taxon>
        <taxon>Pseudomonadati</taxon>
        <taxon>Bacteroidota</taxon>
        <taxon>Bacteroidia</taxon>
        <taxon>Bacteroidales</taxon>
        <taxon>Bacteroidaceae</taxon>
        <taxon>Bacteroides</taxon>
    </lineage>
</organism>
<reference evidence="1 2" key="1">
    <citation type="submission" date="2011-02" db="EMBL/GenBank/DDBJ databases">
        <authorList>
            <person name="Weinstock G."/>
            <person name="Sodergren E."/>
            <person name="Clifton S."/>
            <person name="Fulton L."/>
            <person name="Fulton B."/>
            <person name="Courtney L."/>
            <person name="Fronick C."/>
            <person name="Harrison M."/>
            <person name="Strong C."/>
            <person name="Farmer C."/>
            <person name="Delahaunty K."/>
            <person name="Markovic C."/>
            <person name="Hall O."/>
            <person name="Minx P."/>
            <person name="Tomlinson C."/>
            <person name="Mitreva M."/>
            <person name="Hou S."/>
            <person name="Chen J."/>
            <person name="Wollam A."/>
            <person name="Pepin K.H."/>
            <person name="Johnson M."/>
            <person name="Bhonagiri V."/>
            <person name="Zhang X."/>
            <person name="Suruliraj S."/>
            <person name="Warren W."/>
            <person name="Chinwalla A."/>
            <person name="Mardis E.R."/>
            <person name="Wilson R.K."/>
        </authorList>
    </citation>
    <scope>NUCLEOTIDE SEQUENCE [LARGE SCALE GENOMIC DNA]</scope>
    <source>
        <strain evidence="1 2">YIT 12056</strain>
    </source>
</reference>
<comment type="caution">
    <text evidence="1">The sequence shown here is derived from an EMBL/GenBank/DDBJ whole genome shotgun (WGS) entry which is preliminary data.</text>
</comment>
<protein>
    <submittedName>
        <fullName evidence="1">Uncharacterized protein</fullName>
    </submittedName>
</protein>
<evidence type="ECO:0000313" key="1">
    <source>
        <dbReference type="EMBL" id="EGF53204.1"/>
    </source>
</evidence>
<dbReference type="EMBL" id="AFBM01000009">
    <property type="protein sequence ID" value="EGF53204.1"/>
    <property type="molecule type" value="Genomic_DNA"/>
</dbReference>
<proteinExistence type="predicted"/>